<keyword evidence="10" id="KW-1185">Reference proteome</keyword>
<sequence>MPSGANWLVALVVALLLSTCHGLQYQHDELLWTKQNWQDYKLPFPWSAAVKQRDKESSRQLQGPLAGFPSNSLNGPLMDAGLVAVQVEEDARRGPLLQVKGGLDVSLLDEAADIDAAAGVSQCKVCGVLVRRLWEGLTRWVDARQQVPSKHRITDFALELCEVEVPIEVLEGWVLHRARLEQGEGLPFTVEGQTQEFYMLSQRGKQHATPYEIQAVRRACEKLLREHDAGQEKPQVLQQASSLLHKYFQLSTQRRNKGQGAAQVEAVEAVDDGPRPQRQCLDLHPQCKLWQEKGECESNPKYMLGDKGANNGWCRAACGRCQRPADEGRYQGLPEEDAAYLQTAQADLLAVLESKACVTAAPCKWAAGQGTQQLLATAKAGADSSSAALLDKAAFIGGPLLSQQQHVDLALDQTRLKESRPMVVRDLNDAIVPNEGASPLSVQPPEAFTTKAAIEVWQELGAKCLYLSTGWWMYELCYMHHIDQFHMTDKHAIDWVISLGTYQPGAANWTLTNTSLSGLYPHHTQVPYASQLYSSGGRCDLDPDESGVQHSVLRSTELRLMCSPDSEAHIIALEPEQCRYLLELYLPKLCDLPGFQIELPADLTFISGATTTAAARSEVGRRQRGSGSTVDGSAGAGGEEALDPQYVLPDTQGDEYDDADEGMAAEDEQPAEQGGEEQDAGSIHTVEGDERLAYYDDGPVYGAEEHEEL</sequence>
<name>A0A9D4TY97_CHLVU</name>
<dbReference type="SMART" id="SM00254">
    <property type="entry name" value="ShKT"/>
    <property type="match status" value="1"/>
</dbReference>
<reference evidence="9" key="2">
    <citation type="submission" date="2020-11" db="EMBL/GenBank/DDBJ databases">
        <authorList>
            <person name="Cecchin M."/>
            <person name="Marcolungo L."/>
            <person name="Rossato M."/>
            <person name="Girolomoni L."/>
            <person name="Cosentino E."/>
            <person name="Cuine S."/>
            <person name="Li-Beisson Y."/>
            <person name="Delledonne M."/>
            <person name="Ballottari M."/>
        </authorList>
    </citation>
    <scope>NUCLEOTIDE SEQUENCE</scope>
    <source>
        <strain evidence="9">211/11P</strain>
        <tissue evidence="9">Whole cell</tissue>
    </source>
</reference>
<dbReference type="PANTHER" id="PTHR15414:SF0">
    <property type="entry name" value="ENDOPLASMIC RETICULUM LECTIN 1"/>
    <property type="match status" value="1"/>
</dbReference>
<feature type="signal peptide" evidence="6">
    <location>
        <begin position="1"/>
        <end position="22"/>
    </location>
</feature>
<proteinExistence type="predicted"/>
<dbReference type="Gene3D" id="2.70.130.10">
    <property type="entry name" value="Mannose-6-phosphate receptor binding domain"/>
    <property type="match status" value="1"/>
</dbReference>
<evidence type="ECO:0000256" key="2">
    <source>
        <dbReference type="ARBA" id="ARBA00022729"/>
    </source>
</evidence>
<dbReference type="InterPro" id="IPR044865">
    <property type="entry name" value="MRH_dom"/>
</dbReference>
<evidence type="ECO:0000256" key="4">
    <source>
        <dbReference type="ARBA" id="ARBA00023157"/>
    </source>
</evidence>
<evidence type="ECO:0000313" key="9">
    <source>
        <dbReference type="EMBL" id="KAI3437684.1"/>
    </source>
</evidence>
<evidence type="ECO:0000313" key="10">
    <source>
        <dbReference type="Proteomes" id="UP001055712"/>
    </source>
</evidence>
<dbReference type="InterPro" id="IPR009011">
    <property type="entry name" value="Man6P_isomerase_rcpt-bd_dom_sf"/>
</dbReference>
<feature type="domain" description="ShKT" evidence="7">
    <location>
        <begin position="280"/>
        <end position="321"/>
    </location>
</feature>
<dbReference type="AlphaFoldDB" id="A0A9D4TY97"/>
<dbReference type="InterPro" id="IPR045149">
    <property type="entry name" value="OS-9-like"/>
</dbReference>
<feature type="domain" description="MRH" evidence="8">
    <location>
        <begin position="462"/>
        <end position="592"/>
    </location>
</feature>
<keyword evidence="2 6" id="KW-0732">Signal</keyword>
<dbReference type="Pfam" id="PF07915">
    <property type="entry name" value="PRKCSH"/>
    <property type="match status" value="1"/>
</dbReference>
<dbReference type="GO" id="GO:0030970">
    <property type="term" value="P:retrograde protein transport, ER to cytosol"/>
    <property type="evidence" value="ECO:0007669"/>
    <property type="project" value="TreeGrafter"/>
</dbReference>
<accession>A0A9D4TY97</accession>
<keyword evidence="4" id="KW-1015">Disulfide bond</keyword>
<keyword evidence="3" id="KW-0256">Endoplasmic reticulum</keyword>
<organism evidence="9 10">
    <name type="scientific">Chlorella vulgaris</name>
    <name type="common">Green alga</name>
    <dbReference type="NCBI Taxonomy" id="3077"/>
    <lineage>
        <taxon>Eukaryota</taxon>
        <taxon>Viridiplantae</taxon>
        <taxon>Chlorophyta</taxon>
        <taxon>core chlorophytes</taxon>
        <taxon>Trebouxiophyceae</taxon>
        <taxon>Chlorellales</taxon>
        <taxon>Chlorellaceae</taxon>
        <taxon>Chlorella clade</taxon>
        <taxon>Chlorella</taxon>
    </lineage>
</organism>
<evidence type="ECO:0000259" key="8">
    <source>
        <dbReference type="PROSITE" id="PS51914"/>
    </source>
</evidence>
<dbReference type="PROSITE" id="PS51914">
    <property type="entry name" value="MRH"/>
    <property type="match status" value="1"/>
</dbReference>
<evidence type="ECO:0000259" key="7">
    <source>
        <dbReference type="PROSITE" id="PS51670"/>
    </source>
</evidence>
<gene>
    <name evidence="9" type="ORF">D9Q98_000133</name>
</gene>
<dbReference type="InterPro" id="IPR003582">
    <property type="entry name" value="ShKT_dom"/>
</dbReference>
<feature type="compositionally biased region" description="Acidic residues" evidence="5">
    <location>
        <begin position="652"/>
        <end position="679"/>
    </location>
</feature>
<dbReference type="EMBL" id="SIDB01000001">
    <property type="protein sequence ID" value="KAI3437684.1"/>
    <property type="molecule type" value="Genomic_DNA"/>
</dbReference>
<evidence type="ECO:0000256" key="1">
    <source>
        <dbReference type="ARBA" id="ARBA00004240"/>
    </source>
</evidence>
<dbReference type="PROSITE" id="PS51670">
    <property type="entry name" value="SHKT"/>
    <property type="match status" value="1"/>
</dbReference>
<dbReference type="InterPro" id="IPR012913">
    <property type="entry name" value="OS9-like_dom"/>
</dbReference>
<dbReference type="OrthoDB" id="508255at2759"/>
<comment type="subcellular location">
    <subcellularLocation>
        <location evidence="1">Endoplasmic reticulum</location>
    </subcellularLocation>
</comment>
<evidence type="ECO:0000256" key="5">
    <source>
        <dbReference type="SAM" id="MobiDB-lite"/>
    </source>
</evidence>
<feature type="region of interest" description="Disordered" evidence="5">
    <location>
        <begin position="615"/>
        <end position="709"/>
    </location>
</feature>
<dbReference type="Proteomes" id="UP001055712">
    <property type="component" value="Unassembled WGS sequence"/>
</dbReference>
<feature type="chain" id="PRO_5038713127" description="MRH domain-containing protein" evidence="6">
    <location>
        <begin position="23"/>
        <end position="709"/>
    </location>
</feature>
<dbReference type="PANTHER" id="PTHR15414">
    <property type="entry name" value="OS-9-RELATED"/>
    <property type="match status" value="1"/>
</dbReference>
<comment type="caution">
    <text evidence="9">The sequence shown here is derived from an EMBL/GenBank/DDBJ whole genome shotgun (WGS) entry which is preliminary data.</text>
</comment>
<dbReference type="GO" id="GO:0030968">
    <property type="term" value="P:endoplasmic reticulum unfolded protein response"/>
    <property type="evidence" value="ECO:0007669"/>
    <property type="project" value="InterPro"/>
</dbReference>
<dbReference type="GO" id="GO:0005788">
    <property type="term" value="C:endoplasmic reticulum lumen"/>
    <property type="evidence" value="ECO:0007669"/>
    <property type="project" value="TreeGrafter"/>
</dbReference>
<reference evidence="9" key="1">
    <citation type="journal article" date="2019" name="Plant J.">
        <title>Chlorella vulgaris genome assembly and annotation reveals the molecular basis for metabolic acclimation to high light conditions.</title>
        <authorList>
            <person name="Cecchin M."/>
            <person name="Marcolungo L."/>
            <person name="Rossato M."/>
            <person name="Girolomoni L."/>
            <person name="Cosentino E."/>
            <person name="Cuine S."/>
            <person name="Li-Beisson Y."/>
            <person name="Delledonne M."/>
            <person name="Ballottari M."/>
        </authorList>
    </citation>
    <scope>NUCLEOTIDE SEQUENCE</scope>
    <source>
        <strain evidence="9">211/11P</strain>
    </source>
</reference>
<evidence type="ECO:0000256" key="6">
    <source>
        <dbReference type="SAM" id="SignalP"/>
    </source>
</evidence>
<protein>
    <recommendedName>
        <fullName evidence="11">MRH domain-containing protein</fullName>
    </recommendedName>
</protein>
<evidence type="ECO:0000256" key="3">
    <source>
        <dbReference type="ARBA" id="ARBA00022824"/>
    </source>
</evidence>
<evidence type="ECO:0008006" key="11">
    <source>
        <dbReference type="Google" id="ProtNLM"/>
    </source>
</evidence>